<gene>
    <name evidence="1" type="ORF">LCGC14_0906740</name>
</gene>
<accession>A0A0F9NUW3</accession>
<name>A0A0F9NUW3_9ZZZZ</name>
<organism evidence="1">
    <name type="scientific">marine sediment metagenome</name>
    <dbReference type="NCBI Taxonomy" id="412755"/>
    <lineage>
        <taxon>unclassified sequences</taxon>
        <taxon>metagenomes</taxon>
        <taxon>ecological metagenomes</taxon>
    </lineage>
</organism>
<protein>
    <submittedName>
        <fullName evidence="1">Uncharacterized protein</fullName>
    </submittedName>
</protein>
<sequence length="97" mass="10146">MRLDDLVIPNGTQLSNAVKTSGIYDKFTVFGAAAYTGVIALEASADGANWVDTGLTVAASALLRVDSLQAEQLRLNSTLNEAAERTTPVHATGPRVS</sequence>
<comment type="caution">
    <text evidence="1">The sequence shown here is derived from an EMBL/GenBank/DDBJ whole genome shotgun (WGS) entry which is preliminary data.</text>
</comment>
<proteinExistence type="predicted"/>
<evidence type="ECO:0000313" key="1">
    <source>
        <dbReference type="EMBL" id="KKN23260.1"/>
    </source>
</evidence>
<dbReference type="AlphaFoldDB" id="A0A0F9NUW3"/>
<dbReference type="EMBL" id="LAZR01002990">
    <property type="protein sequence ID" value="KKN23260.1"/>
    <property type="molecule type" value="Genomic_DNA"/>
</dbReference>
<reference evidence="1" key="1">
    <citation type="journal article" date="2015" name="Nature">
        <title>Complex archaea that bridge the gap between prokaryotes and eukaryotes.</title>
        <authorList>
            <person name="Spang A."/>
            <person name="Saw J.H."/>
            <person name="Jorgensen S.L."/>
            <person name="Zaremba-Niedzwiedzka K."/>
            <person name="Martijn J."/>
            <person name="Lind A.E."/>
            <person name="van Eijk R."/>
            <person name="Schleper C."/>
            <person name="Guy L."/>
            <person name="Ettema T.J."/>
        </authorList>
    </citation>
    <scope>NUCLEOTIDE SEQUENCE</scope>
</reference>